<feature type="transmembrane region" description="Helical" evidence="1">
    <location>
        <begin position="49"/>
        <end position="71"/>
    </location>
</feature>
<evidence type="ECO:0000313" key="2">
    <source>
        <dbReference type="EMBL" id="WGK80557.1"/>
    </source>
</evidence>
<accession>A0AAX3U0J6</accession>
<evidence type="ECO:0000256" key="1">
    <source>
        <dbReference type="SAM" id="Phobius"/>
    </source>
</evidence>
<sequence length="121" mass="13505">MDLVCPQLIALLVHHERVKGVGWIINFLSLLAFTVCLGAPYQLPMLGDVLLVKLLVAMCACIGTFALGLVANDRWIEARTYRALLQLAPSKKHVVTMMNAGSLIELPYTQYNALKRYLETF</sequence>
<name>A0AAX3U0J6_9VIBR</name>
<proteinExistence type="predicted"/>
<dbReference type="Proteomes" id="UP001239257">
    <property type="component" value="Chromosome 1"/>
</dbReference>
<organism evidence="2 3">
    <name type="scientific">Vibrio aestuarianus</name>
    <dbReference type="NCBI Taxonomy" id="28171"/>
    <lineage>
        <taxon>Bacteria</taxon>
        <taxon>Pseudomonadati</taxon>
        <taxon>Pseudomonadota</taxon>
        <taxon>Gammaproteobacteria</taxon>
        <taxon>Vibrionales</taxon>
        <taxon>Vibrionaceae</taxon>
        <taxon>Vibrio</taxon>
    </lineage>
</organism>
<keyword evidence="1" id="KW-0472">Membrane</keyword>
<evidence type="ECO:0000313" key="3">
    <source>
        <dbReference type="Proteomes" id="UP001239257"/>
    </source>
</evidence>
<keyword evidence="1" id="KW-1133">Transmembrane helix</keyword>
<reference evidence="2" key="1">
    <citation type="submission" date="2022-02" db="EMBL/GenBank/DDBJ databases">
        <title>Emergence and expansion in Europe of a Vibrio aestuarianus clonal complex pathogenic for oysters.</title>
        <authorList>
            <person name="Mesnil A."/>
            <person name="Travers M.-A."/>
        </authorList>
    </citation>
    <scope>NUCLEOTIDE SEQUENCE</scope>
    <source>
        <strain evidence="2">U29</strain>
    </source>
</reference>
<feature type="transmembrane region" description="Helical" evidence="1">
    <location>
        <begin position="21"/>
        <end position="43"/>
    </location>
</feature>
<dbReference type="EMBL" id="CP118709">
    <property type="protein sequence ID" value="WGK80557.1"/>
    <property type="molecule type" value="Genomic_DNA"/>
</dbReference>
<gene>
    <name evidence="2" type="ORF">PYE51_07705</name>
</gene>
<dbReference type="AlphaFoldDB" id="A0AAX3U0J6"/>
<dbReference type="RefSeq" id="WP_301063900.1">
    <property type="nucleotide sequence ID" value="NZ_CP118709.1"/>
</dbReference>
<protein>
    <submittedName>
        <fullName evidence="2">Uncharacterized protein</fullName>
    </submittedName>
</protein>
<keyword evidence="1" id="KW-0812">Transmembrane</keyword>